<protein>
    <submittedName>
        <fullName evidence="2">Uncharacterized protein</fullName>
    </submittedName>
</protein>
<dbReference type="EMBL" id="JAUHHV010000010">
    <property type="protein sequence ID" value="KAK1409839.1"/>
    <property type="molecule type" value="Genomic_DNA"/>
</dbReference>
<proteinExistence type="predicted"/>
<feature type="region of interest" description="Disordered" evidence="1">
    <location>
        <begin position="99"/>
        <end position="137"/>
    </location>
</feature>
<evidence type="ECO:0000256" key="1">
    <source>
        <dbReference type="SAM" id="MobiDB-lite"/>
    </source>
</evidence>
<sequence length="287" mass="31260">MSMDVCSRIGLSATDNINGHGMCKNTLKSTHGVLKPLSVDELSVDVTSFLNIQDTIEEDSSSSTPTPRNSNEFYKEDLCDKFIPGEIMTQSPRKCLSKDAPPLGKTASHQGVITNESSTHGDTIKSNDPSGFRSISLPTHLKPVSALKGSREKRGATPPVKLTVKWAPDVYDPVPTSVSHVVTNHRSSSKHSKRNSKNKQKHGSKSSRGSKSKDKKQVRKRGGNSCSSSSGMSYKFEHEEEFVDLHEHVHQPGGIDFHVGNPDQLCGSSFMKRYGTSLHISSVAEAT</sequence>
<accession>A0AAD8JSB7</accession>
<comment type="caution">
    <text evidence="2">The sequence shown here is derived from an EMBL/GenBank/DDBJ whole genome shotgun (WGS) entry which is preliminary data.</text>
</comment>
<dbReference type="Proteomes" id="UP001229421">
    <property type="component" value="Unassembled WGS sequence"/>
</dbReference>
<feature type="compositionally biased region" description="Low complexity" evidence="1">
    <location>
        <begin position="223"/>
        <end position="232"/>
    </location>
</feature>
<gene>
    <name evidence="2" type="ORF">QVD17_36368</name>
</gene>
<evidence type="ECO:0000313" key="2">
    <source>
        <dbReference type="EMBL" id="KAK1409839.1"/>
    </source>
</evidence>
<feature type="region of interest" description="Disordered" evidence="1">
    <location>
        <begin position="181"/>
        <end position="232"/>
    </location>
</feature>
<reference evidence="2" key="1">
    <citation type="journal article" date="2023" name="bioRxiv">
        <title>Improved chromosome-level genome assembly for marigold (Tagetes erecta).</title>
        <authorList>
            <person name="Jiang F."/>
            <person name="Yuan L."/>
            <person name="Wang S."/>
            <person name="Wang H."/>
            <person name="Xu D."/>
            <person name="Wang A."/>
            <person name="Fan W."/>
        </authorList>
    </citation>
    <scope>NUCLEOTIDE SEQUENCE</scope>
    <source>
        <strain evidence="2">WSJ</strain>
        <tissue evidence="2">Leaf</tissue>
    </source>
</reference>
<dbReference type="AlphaFoldDB" id="A0AAD8JSB7"/>
<feature type="compositionally biased region" description="Basic residues" evidence="1">
    <location>
        <begin position="187"/>
        <end position="222"/>
    </location>
</feature>
<dbReference type="PANTHER" id="PTHR34952:SF2">
    <property type="entry name" value="OS05G0113500 PROTEIN"/>
    <property type="match status" value="1"/>
</dbReference>
<evidence type="ECO:0000313" key="3">
    <source>
        <dbReference type="Proteomes" id="UP001229421"/>
    </source>
</evidence>
<organism evidence="2 3">
    <name type="scientific">Tagetes erecta</name>
    <name type="common">African marigold</name>
    <dbReference type="NCBI Taxonomy" id="13708"/>
    <lineage>
        <taxon>Eukaryota</taxon>
        <taxon>Viridiplantae</taxon>
        <taxon>Streptophyta</taxon>
        <taxon>Embryophyta</taxon>
        <taxon>Tracheophyta</taxon>
        <taxon>Spermatophyta</taxon>
        <taxon>Magnoliopsida</taxon>
        <taxon>eudicotyledons</taxon>
        <taxon>Gunneridae</taxon>
        <taxon>Pentapetalae</taxon>
        <taxon>asterids</taxon>
        <taxon>campanulids</taxon>
        <taxon>Asterales</taxon>
        <taxon>Asteraceae</taxon>
        <taxon>Asteroideae</taxon>
        <taxon>Heliantheae alliance</taxon>
        <taxon>Tageteae</taxon>
        <taxon>Tagetes</taxon>
    </lineage>
</organism>
<feature type="compositionally biased region" description="Polar residues" evidence="1">
    <location>
        <begin position="107"/>
        <end position="129"/>
    </location>
</feature>
<name>A0AAD8JSB7_TARER</name>
<keyword evidence="3" id="KW-1185">Reference proteome</keyword>
<dbReference type="PANTHER" id="PTHR34952">
    <property type="entry name" value="OS05G0113500 PROTEIN"/>
    <property type="match status" value="1"/>
</dbReference>